<feature type="region of interest" description="Disordered" evidence="1">
    <location>
        <begin position="327"/>
        <end position="375"/>
    </location>
</feature>
<dbReference type="GeneID" id="92090151"/>
<feature type="compositionally biased region" description="Acidic residues" evidence="1">
    <location>
        <begin position="251"/>
        <end position="260"/>
    </location>
</feature>
<evidence type="ECO:0000256" key="1">
    <source>
        <dbReference type="SAM" id="MobiDB-lite"/>
    </source>
</evidence>
<feature type="region of interest" description="Disordered" evidence="1">
    <location>
        <begin position="98"/>
        <end position="144"/>
    </location>
</feature>
<dbReference type="RefSeq" id="XP_066716357.1">
    <property type="nucleotide sequence ID" value="XM_066857088.1"/>
</dbReference>
<evidence type="ECO:0000313" key="2">
    <source>
        <dbReference type="EMBL" id="KAK8069063.1"/>
    </source>
</evidence>
<comment type="caution">
    <text evidence="2">The sequence shown here is derived from an EMBL/GenBank/DDBJ whole genome shotgun (WGS) entry which is preliminary data.</text>
</comment>
<feature type="compositionally biased region" description="Basic residues" evidence="1">
    <location>
        <begin position="185"/>
        <end position="207"/>
    </location>
</feature>
<proteinExistence type="predicted"/>
<protein>
    <submittedName>
        <fullName evidence="2">Uncharacterized protein</fullName>
    </submittedName>
</protein>
<dbReference type="EMBL" id="JAQQWL010000006">
    <property type="protein sequence ID" value="KAK8069063.1"/>
    <property type="molecule type" value="Genomic_DNA"/>
</dbReference>
<feature type="region of interest" description="Disordered" evidence="1">
    <location>
        <begin position="185"/>
        <end position="222"/>
    </location>
</feature>
<gene>
    <name evidence="2" type="ORF">PG994_005679</name>
</gene>
<organism evidence="2 3">
    <name type="scientific">Apiospora phragmitis</name>
    <dbReference type="NCBI Taxonomy" id="2905665"/>
    <lineage>
        <taxon>Eukaryota</taxon>
        <taxon>Fungi</taxon>
        <taxon>Dikarya</taxon>
        <taxon>Ascomycota</taxon>
        <taxon>Pezizomycotina</taxon>
        <taxon>Sordariomycetes</taxon>
        <taxon>Xylariomycetidae</taxon>
        <taxon>Amphisphaeriales</taxon>
        <taxon>Apiosporaceae</taxon>
        <taxon>Apiospora</taxon>
    </lineage>
</organism>
<feature type="region of interest" description="Disordered" evidence="1">
    <location>
        <begin position="243"/>
        <end position="278"/>
    </location>
</feature>
<reference evidence="2 3" key="1">
    <citation type="submission" date="2023-01" db="EMBL/GenBank/DDBJ databases">
        <title>Analysis of 21 Apiospora genomes using comparative genomics revels a genus with tremendous synthesis potential of carbohydrate active enzymes and secondary metabolites.</title>
        <authorList>
            <person name="Sorensen T."/>
        </authorList>
    </citation>
    <scope>NUCLEOTIDE SEQUENCE [LARGE SCALE GENOMIC DNA]</scope>
    <source>
        <strain evidence="2 3">CBS 135458</strain>
    </source>
</reference>
<sequence>MASETDKRKPRRRPSDLYGGLATVAESGLLISPTSEWDLKQRRVWPPAPYQAYCEKHFLQECLVYYTLEMERIDEEDKNKEKEKKRNQALEAETLAATAVATSRAGQQQPTRVQPGRRAKGTSSSTTARTEMKGSSSSSSRRRTYQEFSNAEYERMEWRQELCLDISWAEFQGKLEALIIRASKKLSRKRNSPHTRRTAAGKKKKKGGPPPEGHAGGESLDGVENCPLQGLIKVECRYCEHRPEINGSGDGDGDGDDDSADDARRPQSPPPNRGAPVAPMHILDAVDFGPDQTCTFGGLRFAVDVCGGAELLTIVLMKMRGLALEREGGEEEHDDTSSSMSKSSKQDINKKAKTGRRQGRADELNWIPKEEEETD</sequence>
<keyword evidence="3" id="KW-1185">Reference proteome</keyword>
<dbReference type="Proteomes" id="UP001480595">
    <property type="component" value="Unassembled WGS sequence"/>
</dbReference>
<accession>A0ABR1VGQ3</accession>
<name>A0ABR1VGQ3_9PEZI</name>
<evidence type="ECO:0000313" key="3">
    <source>
        <dbReference type="Proteomes" id="UP001480595"/>
    </source>
</evidence>